<dbReference type="AlphaFoldDB" id="A0ABC8TDV1"/>
<feature type="signal peptide" evidence="1">
    <location>
        <begin position="1"/>
        <end position="16"/>
    </location>
</feature>
<dbReference type="EMBL" id="CAUOFW020004444">
    <property type="protein sequence ID" value="CAK9165685.1"/>
    <property type="molecule type" value="Genomic_DNA"/>
</dbReference>
<name>A0ABC8TDV1_9AQUA</name>
<keyword evidence="3" id="KW-1185">Reference proteome</keyword>
<evidence type="ECO:0000256" key="1">
    <source>
        <dbReference type="SAM" id="SignalP"/>
    </source>
</evidence>
<feature type="chain" id="PRO_5044825864" description="Secreted protein" evidence="1">
    <location>
        <begin position="17"/>
        <end position="67"/>
    </location>
</feature>
<comment type="caution">
    <text evidence="2">The sequence shown here is derived from an EMBL/GenBank/DDBJ whole genome shotgun (WGS) entry which is preliminary data.</text>
</comment>
<keyword evidence="1" id="KW-0732">Signal</keyword>
<gene>
    <name evidence="2" type="ORF">ILEXP_LOCUS34856</name>
</gene>
<dbReference type="Proteomes" id="UP001642360">
    <property type="component" value="Unassembled WGS sequence"/>
</dbReference>
<reference evidence="2 3" key="1">
    <citation type="submission" date="2024-02" db="EMBL/GenBank/DDBJ databases">
        <authorList>
            <person name="Vignale AGUSTIN F."/>
            <person name="Sosa J E."/>
            <person name="Modenutti C."/>
        </authorList>
    </citation>
    <scope>NUCLEOTIDE SEQUENCE [LARGE SCALE GENOMIC DNA]</scope>
</reference>
<protein>
    <recommendedName>
        <fullName evidence="4">Secreted protein</fullName>
    </recommendedName>
</protein>
<proteinExistence type="predicted"/>
<organism evidence="2 3">
    <name type="scientific">Ilex paraguariensis</name>
    <name type="common">yerba mate</name>
    <dbReference type="NCBI Taxonomy" id="185542"/>
    <lineage>
        <taxon>Eukaryota</taxon>
        <taxon>Viridiplantae</taxon>
        <taxon>Streptophyta</taxon>
        <taxon>Embryophyta</taxon>
        <taxon>Tracheophyta</taxon>
        <taxon>Spermatophyta</taxon>
        <taxon>Magnoliopsida</taxon>
        <taxon>eudicotyledons</taxon>
        <taxon>Gunneridae</taxon>
        <taxon>Pentapetalae</taxon>
        <taxon>asterids</taxon>
        <taxon>campanulids</taxon>
        <taxon>Aquifoliales</taxon>
        <taxon>Aquifoliaceae</taxon>
        <taxon>Ilex</taxon>
    </lineage>
</organism>
<evidence type="ECO:0000313" key="3">
    <source>
        <dbReference type="Proteomes" id="UP001642360"/>
    </source>
</evidence>
<evidence type="ECO:0000313" key="2">
    <source>
        <dbReference type="EMBL" id="CAK9165685.1"/>
    </source>
</evidence>
<sequence length="67" mass="7808">MSIIVKCASSLYLVASLTTDASENTRKRYFVHQQIWNMKDKKNQKITSLVMRKRQTMDLLMLVKATT</sequence>
<evidence type="ECO:0008006" key="4">
    <source>
        <dbReference type="Google" id="ProtNLM"/>
    </source>
</evidence>
<accession>A0ABC8TDV1</accession>